<dbReference type="Proteomes" id="UP000307507">
    <property type="component" value="Unassembled WGS sequence"/>
</dbReference>
<protein>
    <submittedName>
        <fullName evidence="1">Uncharacterized protein</fullName>
    </submittedName>
</protein>
<organism evidence="1 2">
    <name type="scientific">Flavobacterium supellecticarium</name>
    <dbReference type="NCBI Taxonomy" id="2565924"/>
    <lineage>
        <taxon>Bacteria</taxon>
        <taxon>Pseudomonadati</taxon>
        <taxon>Bacteroidota</taxon>
        <taxon>Flavobacteriia</taxon>
        <taxon>Flavobacteriales</taxon>
        <taxon>Flavobacteriaceae</taxon>
        <taxon>Flavobacterium</taxon>
    </lineage>
</organism>
<dbReference type="RefSeq" id="WP_136403282.1">
    <property type="nucleotide sequence ID" value="NZ_SSNZ01000004.1"/>
</dbReference>
<dbReference type="EMBL" id="SSNZ01000004">
    <property type="protein sequence ID" value="THF49873.1"/>
    <property type="molecule type" value="Genomic_DNA"/>
</dbReference>
<evidence type="ECO:0000313" key="2">
    <source>
        <dbReference type="Proteomes" id="UP000307507"/>
    </source>
</evidence>
<name>A0A4S3ZVR3_9FLAO</name>
<dbReference type="OrthoDB" id="707631at2"/>
<keyword evidence="2" id="KW-1185">Reference proteome</keyword>
<evidence type="ECO:0000313" key="1">
    <source>
        <dbReference type="EMBL" id="THF49873.1"/>
    </source>
</evidence>
<proteinExistence type="predicted"/>
<accession>A0A4S3ZVR3</accession>
<gene>
    <name evidence="1" type="ORF">E6C50_11000</name>
</gene>
<reference evidence="1 2" key="1">
    <citation type="submission" date="2019-04" db="EMBL/GenBank/DDBJ databases">
        <title>Flavobacterium sp. nov. isolated from construction timber.</title>
        <authorList>
            <person name="Lin S.-Y."/>
            <person name="Chang C.-T."/>
            <person name="Young C.-C."/>
        </authorList>
    </citation>
    <scope>NUCLEOTIDE SEQUENCE [LARGE SCALE GENOMIC DNA]</scope>
    <source>
        <strain evidence="1 2">CC-CTC003</strain>
    </source>
</reference>
<sequence length="208" mass="24677">MMKRFQDENKRSHHFANEFQVKCPQCGAKATIKRVFSEKDQYERYPIGILKCPGCYLYLEESAMIKYKATVNQYCCNNVEKVKYESQLLNEKPQKIKVKCKSCNQIKEFVPRITEVQLYFKTDGNNAREWCFNTELWYQKTVRGNVFWAYNEAHIDYLEAYIAAGLRERNSQYNGGKTLVASLPKFVKDARNRDKLLKVIKEWKKSYK</sequence>
<dbReference type="AlphaFoldDB" id="A0A4S3ZVR3"/>
<comment type="caution">
    <text evidence="1">The sequence shown here is derived from an EMBL/GenBank/DDBJ whole genome shotgun (WGS) entry which is preliminary data.</text>
</comment>